<dbReference type="AlphaFoldDB" id="A0A1I8AEX9"/>
<feature type="compositionally biased region" description="Basic and acidic residues" evidence="1">
    <location>
        <begin position="108"/>
        <end position="121"/>
    </location>
</feature>
<feature type="compositionally biased region" description="Basic and acidic residues" evidence="1">
    <location>
        <begin position="67"/>
        <end position="89"/>
    </location>
</feature>
<evidence type="ECO:0000256" key="1">
    <source>
        <dbReference type="SAM" id="MobiDB-lite"/>
    </source>
</evidence>
<dbReference type="WBParaSite" id="L893_g5044.t1">
    <property type="protein sequence ID" value="L893_g5044.t1"/>
    <property type="gene ID" value="L893_g5044"/>
</dbReference>
<evidence type="ECO:0000313" key="4">
    <source>
        <dbReference type="WBParaSite" id="L893_g5044.t1"/>
    </source>
</evidence>
<organism evidence="3 4">
    <name type="scientific">Steinernema glaseri</name>
    <dbReference type="NCBI Taxonomy" id="37863"/>
    <lineage>
        <taxon>Eukaryota</taxon>
        <taxon>Metazoa</taxon>
        <taxon>Ecdysozoa</taxon>
        <taxon>Nematoda</taxon>
        <taxon>Chromadorea</taxon>
        <taxon>Rhabditida</taxon>
        <taxon>Tylenchina</taxon>
        <taxon>Panagrolaimomorpha</taxon>
        <taxon>Strongyloidoidea</taxon>
        <taxon>Steinernematidae</taxon>
        <taxon>Steinernema</taxon>
    </lineage>
</organism>
<sequence length="121" mass="13512">MSGQCLQAPMGWHAFFEYRQLNTAMAGIDSVGFIMMAMTMLAVMVIITLLELEHLLTAPGTPQHPQRNHDDQCRGGKLEVHSADGDQPHHSGVRQRRGQPQQNSLFDRATDGHDEGRHHGF</sequence>
<evidence type="ECO:0000256" key="2">
    <source>
        <dbReference type="SAM" id="Phobius"/>
    </source>
</evidence>
<feature type="region of interest" description="Disordered" evidence="1">
    <location>
        <begin position="58"/>
        <end position="121"/>
    </location>
</feature>
<dbReference type="Proteomes" id="UP000095287">
    <property type="component" value="Unplaced"/>
</dbReference>
<reference evidence="4" key="1">
    <citation type="submission" date="2016-11" db="UniProtKB">
        <authorList>
            <consortium name="WormBaseParasite"/>
        </authorList>
    </citation>
    <scope>IDENTIFICATION</scope>
</reference>
<keyword evidence="2" id="KW-0472">Membrane</keyword>
<keyword evidence="2" id="KW-1133">Transmembrane helix</keyword>
<keyword evidence="2" id="KW-0812">Transmembrane</keyword>
<evidence type="ECO:0000313" key="3">
    <source>
        <dbReference type="Proteomes" id="UP000095287"/>
    </source>
</evidence>
<protein>
    <submittedName>
        <fullName evidence="4">Copper transporter</fullName>
    </submittedName>
</protein>
<proteinExistence type="predicted"/>
<keyword evidence="3" id="KW-1185">Reference proteome</keyword>
<feature type="transmembrane region" description="Helical" evidence="2">
    <location>
        <begin position="31"/>
        <end position="50"/>
    </location>
</feature>
<accession>A0A1I8AEX9</accession>
<name>A0A1I8AEX9_9BILA</name>